<sequence>MDSQVSHPHGHGTYKHDPHNVEVGEGEDEHHHEKKSVLRKVKAKAKKIKETLTGHGHNHDHDHDYDCHRDERHIPDDHDLYKEDDEDEELFEDPEVHGATMFESAPVRSTIPGQVENIGHSRINLERSTAMREDPLAPKERCATKVTETIMVLAVPRHEENTGQSRVNFGKTSVMGEEPHTPENTHVAPGVNGTKVSTDPTKTFVPGQAGRMGQHRVNLERPMGLEEDPHAPKDVRLEGYTPSNYQTKFTDPTGTSEEATRITPIPQSFDKMKVYDEPKPEFAGTHHNLTTTTHNQLTNLPTGSHDQFSPKTVPPKAESIRDNSQLLESFDPNKPEDYIFKEPSNQSSYTGKISYDTSTIVDKVVSTKNVVASKLGYGEKDNNMSGEVHESGDYTKSSLESASPVEYGKKIAATVAEKLTPVYEKVAEAGSNVMSKVHGGGSDSTKSTTVVEGQDKGVSVKDYFMEKLRPGDEDKALSEVISDALHKRNEELEKVEKRPMGKVTESEEVARWLETKRDENCG</sequence>
<reference evidence="5 6" key="1">
    <citation type="journal article" date="2023" name="G3 (Bethesda)">
        <title>A haplotype-resolved chromosome-scale genome for Quercus rubra L. provides insights into the genetics of adaptive traits for red oak species.</title>
        <authorList>
            <person name="Kapoor B."/>
            <person name="Jenkins J."/>
            <person name="Schmutz J."/>
            <person name="Zhebentyayeva T."/>
            <person name="Kuelheim C."/>
            <person name="Coggeshall M."/>
            <person name="Heim C."/>
            <person name="Lasky J.R."/>
            <person name="Leites L."/>
            <person name="Islam-Faridi N."/>
            <person name="Romero-Severson J."/>
            <person name="DeLeo V.L."/>
            <person name="Lucas S.M."/>
            <person name="Lazic D."/>
            <person name="Gailing O."/>
            <person name="Carlson J."/>
            <person name="Staton M."/>
        </authorList>
    </citation>
    <scope>NUCLEOTIDE SEQUENCE [LARGE SCALE GENOMIC DNA]</scope>
    <source>
        <strain evidence="5">Pseudo-F2</strain>
    </source>
</reference>
<feature type="domain" description="LTI65/LTI78 NYQTKV repeat" evidence="3">
    <location>
        <begin position="216"/>
        <end position="277"/>
    </location>
</feature>
<dbReference type="InterPro" id="IPR056605">
    <property type="entry name" value="LTI65_LTI78_N"/>
</dbReference>
<name>A0AAN7EGU0_QUERU</name>
<proteinExistence type="predicted"/>
<gene>
    <name evidence="5" type="ORF">RGQ29_030169</name>
</gene>
<dbReference type="InterPro" id="IPR012418">
    <property type="entry name" value="CAP160"/>
</dbReference>
<feature type="region of interest" description="Disordered" evidence="1">
    <location>
        <begin position="50"/>
        <end position="70"/>
    </location>
</feature>
<feature type="region of interest" description="Disordered" evidence="1">
    <location>
        <begin position="298"/>
        <end position="317"/>
    </location>
</feature>
<evidence type="ECO:0008006" key="7">
    <source>
        <dbReference type="Google" id="ProtNLM"/>
    </source>
</evidence>
<feature type="domain" description="LTI65/LTI78 N-terminal" evidence="4">
    <location>
        <begin position="30"/>
        <end position="108"/>
    </location>
</feature>
<comment type="caution">
    <text evidence="5">The sequence shown here is derived from an EMBL/GenBank/DDBJ whole genome shotgun (WGS) entry which is preliminary data.</text>
</comment>
<dbReference type="Pfam" id="PF23402">
    <property type="entry name" value="LTI65_LTI78_NYQTKV"/>
    <property type="match status" value="1"/>
</dbReference>
<dbReference type="AlphaFoldDB" id="A0AAN7EGU0"/>
<dbReference type="GO" id="GO:0009737">
    <property type="term" value="P:response to abscisic acid"/>
    <property type="evidence" value="ECO:0007669"/>
    <property type="project" value="InterPro"/>
</dbReference>
<dbReference type="Pfam" id="PF07918">
    <property type="entry name" value="CAP160"/>
    <property type="match status" value="1"/>
</dbReference>
<evidence type="ECO:0000259" key="4">
    <source>
        <dbReference type="Pfam" id="PF23403"/>
    </source>
</evidence>
<feature type="compositionally biased region" description="Polar residues" evidence="1">
    <location>
        <begin position="241"/>
        <end position="257"/>
    </location>
</feature>
<dbReference type="Proteomes" id="UP001324115">
    <property type="component" value="Unassembled WGS sequence"/>
</dbReference>
<dbReference type="InterPro" id="IPR057058">
    <property type="entry name" value="LTI65_LTI78_NYQTKV"/>
</dbReference>
<keyword evidence="6" id="KW-1185">Reference proteome</keyword>
<feature type="region of interest" description="Disordered" evidence="1">
    <location>
        <begin position="239"/>
        <end position="258"/>
    </location>
</feature>
<feature type="domain" description="LTI65/LTI78 PGEED repeat" evidence="2">
    <location>
        <begin position="455"/>
        <end position="485"/>
    </location>
</feature>
<accession>A0AAN7EGU0</accession>
<evidence type="ECO:0000259" key="3">
    <source>
        <dbReference type="Pfam" id="PF23402"/>
    </source>
</evidence>
<dbReference type="Pfam" id="PF23399">
    <property type="entry name" value="LTI65_PGEED"/>
    <property type="match status" value="1"/>
</dbReference>
<dbReference type="GO" id="GO:0006950">
    <property type="term" value="P:response to stress"/>
    <property type="evidence" value="ECO:0007669"/>
    <property type="project" value="TreeGrafter"/>
</dbReference>
<dbReference type="PANTHER" id="PTHR33836:SF1">
    <property type="entry name" value="LOW-TEMPERATURE-INDUCED 65 KDA PROTEIN-RELATED"/>
    <property type="match status" value="1"/>
</dbReference>
<dbReference type="InterPro" id="IPR037491">
    <property type="entry name" value="LTI78/LTI65"/>
</dbReference>
<organism evidence="5 6">
    <name type="scientific">Quercus rubra</name>
    <name type="common">Northern red oak</name>
    <name type="synonym">Quercus borealis</name>
    <dbReference type="NCBI Taxonomy" id="3512"/>
    <lineage>
        <taxon>Eukaryota</taxon>
        <taxon>Viridiplantae</taxon>
        <taxon>Streptophyta</taxon>
        <taxon>Embryophyta</taxon>
        <taxon>Tracheophyta</taxon>
        <taxon>Spermatophyta</taxon>
        <taxon>Magnoliopsida</taxon>
        <taxon>eudicotyledons</taxon>
        <taxon>Gunneridae</taxon>
        <taxon>Pentapetalae</taxon>
        <taxon>rosids</taxon>
        <taxon>fabids</taxon>
        <taxon>Fagales</taxon>
        <taxon>Fagaceae</taxon>
        <taxon>Quercus</taxon>
    </lineage>
</organism>
<feature type="region of interest" description="Disordered" evidence="1">
    <location>
        <begin position="177"/>
        <end position="198"/>
    </location>
</feature>
<evidence type="ECO:0000313" key="5">
    <source>
        <dbReference type="EMBL" id="KAK4571647.1"/>
    </source>
</evidence>
<dbReference type="EMBL" id="JAXUIC010000009">
    <property type="protein sequence ID" value="KAK4571647.1"/>
    <property type="molecule type" value="Genomic_DNA"/>
</dbReference>
<dbReference type="PANTHER" id="PTHR33836">
    <property type="entry name" value="LOW-TEMPERATURE-INDUCED 65 KDA PROTEIN-RELATED"/>
    <property type="match status" value="1"/>
</dbReference>
<evidence type="ECO:0000313" key="6">
    <source>
        <dbReference type="Proteomes" id="UP001324115"/>
    </source>
</evidence>
<dbReference type="Pfam" id="PF23403">
    <property type="entry name" value="LTI65_LTI78_N"/>
    <property type="match status" value="1"/>
</dbReference>
<dbReference type="InterPro" id="IPR057059">
    <property type="entry name" value="LTI65/LTI78_PGEED"/>
</dbReference>
<evidence type="ECO:0000259" key="2">
    <source>
        <dbReference type="Pfam" id="PF23399"/>
    </source>
</evidence>
<feature type="region of interest" description="Disordered" evidence="1">
    <location>
        <begin position="1"/>
        <end position="36"/>
    </location>
</feature>
<protein>
    <recommendedName>
        <fullName evidence="7">Low-temperature-induced 65 kDa protein</fullName>
    </recommendedName>
</protein>
<evidence type="ECO:0000256" key="1">
    <source>
        <dbReference type="SAM" id="MobiDB-lite"/>
    </source>
</evidence>